<dbReference type="PANTHER" id="PTHR34351:SF1">
    <property type="entry name" value="SLR1927 PROTEIN"/>
    <property type="match status" value="1"/>
</dbReference>
<sequence>MKNLPVYLLGMILCLYVLIMYTEPMFFIVFLGMVLILLWEFFTALYLRHCVTLLADMPDKLVHNGDIIPVTVHIHNKGFLPISHLWIKVNYKNKMGGTVQKQWICTYADARTKACVTIRLSSDCCGVLWIEVERFRVSGYLRVFGFSKKCGQTLDILVFPRLFSMNFEISAKIRDFIGDSDTFSKEKSGDDPSEVFDIRPFRQGDRMQRIHWKLTARTDDMMVKEFSRPIGYPVVVFFNFSLIQSDDKEHDKKVNHSAGLLDRMTKVIETGLSVSLALARARCWHYIAWCKKDMTLERHAIESEEDVYAYMGRLMYVHSHVPVHNAEAFYTRVWGAESFCTFLSVNTDLTMEKDGEIYEERGLDRDTLSGKNFIL</sequence>
<dbReference type="PANTHER" id="PTHR34351">
    <property type="entry name" value="SLR1927 PROTEIN-RELATED"/>
    <property type="match status" value="1"/>
</dbReference>
<organism evidence="3 4">
    <name type="scientific">Catenibacillus scindens</name>
    <dbReference type="NCBI Taxonomy" id="673271"/>
    <lineage>
        <taxon>Bacteria</taxon>
        <taxon>Bacillati</taxon>
        <taxon>Bacillota</taxon>
        <taxon>Clostridia</taxon>
        <taxon>Lachnospirales</taxon>
        <taxon>Lachnospiraceae</taxon>
        <taxon>Catenibacillus</taxon>
    </lineage>
</organism>
<name>A0A7W8HCG6_9FIRM</name>
<keyword evidence="1" id="KW-0472">Membrane</keyword>
<accession>A0A7W8HCG6</accession>
<dbReference type="EMBL" id="JACHFW010000009">
    <property type="protein sequence ID" value="MBB5265137.1"/>
    <property type="molecule type" value="Genomic_DNA"/>
</dbReference>
<comment type="caution">
    <text evidence="3">The sequence shown here is derived from an EMBL/GenBank/DDBJ whole genome shotgun (WGS) entry which is preliminary data.</text>
</comment>
<evidence type="ECO:0000313" key="3">
    <source>
        <dbReference type="EMBL" id="MBB5265137.1"/>
    </source>
</evidence>
<feature type="transmembrane region" description="Helical" evidence="1">
    <location>
        <begin position="27"/>
        <end position="47"/>
    </location>
</feature>
<reference evidence="3 4" key="1">
    <citation type="submission" date="2020-08" db="EMBL/GenBank/DDBJ databases">
        <title>Genomic Encyclopedia of Type Strains, Phase IV (KMG-IV): sequencing the most valuable type-strain genomes for metagenomic binning, comparative biology and taxonomic classification.</title>
        <authorList>
            <person name="Goeker M."/>
        </authorList>
    </citation>
    <scope>NUCLEOTIDE SEQUENCE [LARGE SCALE GENOMIC DNA]</scope>
    <source>
        <strain evidence="3 4">DSM 106146</strain>
    </source>
</reference>
<keyword evidence="1" id="KW-0812">Transmembrane</keyword>
<feature type="domain" description="DUF58" evidence="2">
    <location>
        <begin position="197"/>
        <end position="228"/>
    </location>
</feature>
<keyword evidence="4" id="KW-1185">Reference proteome</keyword>
<evidence type="ECO:0000313" key="4">
    <source>
        <dbReference type="Proteomes" id="UP000543642"/>
    </source>
</evidence>
<evidence type="ECO:0000259" key="2">
    <source>
        <dbReference type="Pfam" id="PF01882"/>
    </source>
</evidence>
<feature type="transmembrane region" description="Helical" evidence="1">
    <location>
        <begin position="6"/>
        <end position="22"/>
    </location>
</feature>
<protein>
    <submittedName>
        <fullName evidence="3">Uncharacterized protein (DUF58 family)</fullName>
    </submittedName>
</protein>
<proteinExistence type="predicted"/>
<evidence type="ECO:0000256" key="1">
    <source>
        <dbReference type="SAM" id="Phobius"/>
    </source>
</evidence>
<dbReference type="InterPro" id="IPR002881">
    <property type="entry name" value="DUF58"/>
</dbReference>
<dbReference type="AlphaFoldDB" id="A0A7W8HCG6"/>
<keyword evidence="1" id="KW-1133">Transmembrane helix</keyword>
<dbReference type="Pfam" id="PF01882">
    <property type="entry name" value="DUF58"/>
    <property type="match status" value="1"/>
</dbReference>
<dbReference type="Proteomes" id="UP000543642">
    <property type="component" value="Unassembled WGS sequence"/>
</dbReference>
<dbReference type="RefSeq" id="WP_183774702.1">
    <property type="nucleotide sequence ID" value="NZ_CAWVEG010000122.1"/>
</dbReference>
<gene>
    <name evidence="3" type="ORF">HNP82_002276</name>
</gene>